<dbReference type="PANTHER" id="PTHR46455">
    <property type="entry name" value="SET AND MYND DOMAIN CONTAINING, ARTHROPOD-SPECIFIC, MEMBER 4, ISOFORM A"/>
    <property type="match status" value="1"/>
</dbReference>
<protein>
    <submittedName>
        <fullName evidence="2">SET domain-containing protein SmydA-8, isoform A</fullName>
    </submittedName>
</protein>
<dbReference type="SUPFAM" id="SSF82199">
    <property type="entry name" value="SET domain"/>
    <property type="match status" value="1"/>
</dbReference>
<accession>A0A9Q0RVM6</accession>
<dbReference type="Gene3D" id="6.10.140.2220">
    <property type="match status" value="1"/>
</dbReference>
<dbReference type="Proteomes" id="UP001151699">
    <property type="component" value="Unassembled WGS sequence"/>
</dbReference>
<reference evidence="2" key="1">
    <citation type="submission" date="2022-07" db="EMBL/GenBank/DDBJ databases">
        <authorList>
            <person name="Trinca V."/>
            <person name="Uliana J.V.C."/>
            <person name="Torres T.T."/>
            <person name="Ward R.J."/>
            <person name="Monesi N."/>
        </authorList>
    </citation>
    <scope>NUCLEOTIDE SEQUENCE</scope>
    <source>
        <strain evidence="2">HSMRA1968</strain>
        <tissue evidence="2">Whole embryos</tissue>
    </source>
</reference>
<dbReference type="InterPro" id="IPR053010">
    <property type="entry name" value="SET_SmydA-8"/>
</dbReference>
<dbReference type="PROSITE" id="PS50280">
    <property type="entry name" value="SET"/>
    <property type="match status" value="1"/>
</dbReference>
<dbReference type="InterPro" id="IPR001214">
    <property type="entry name" value="SET_dom"/>
</dbReference>
<feature type="domain" description="SET" evidence="1">
    <location>
        <begin position="27"/>
        <end position="255"/>
    </location>
</feature>
<gene>
    <name evidence="2" type="primary">SmydA-8_1</name>
    <name evidence="2" type="ORF">Bhyg_15924</name>
</gene>
<organism evidence="2 3">
    <name type="scientific">Pseudolycoriella hygida</name>
    <dbReference type="NCBI Taxonomy" id="35572"/>
    <lineage>
        <taxon>Eukaryota</taxon>
        <taxon>Metazoa</taxon>
        <taxon>Ecdysozoa</taxon>
        <taxon>Arthropoda</taxon>
        <taxon>Hexapoda</taxon>
        <taxon>Insecta</taxon>
        <taxon>Pterygota</taxon>
        <taxon>Neoptera</taxon>
        <taxon>Endopterygota</taxon>
        <taxon>Diptera</taxon>
        <taxon>Nematocera</taxon>
        <taxon>Sciaroidea</taxon>
        <taxon>Sciaridae</taxon>
        <taxon>Pseudolycoriella</taxon>
    </lineage>
</organism>
<proteinExistence type="predicted"/>
<name>A0A9Q0RVM6_9DIPT</name>
<dbReference type="InterPro" id="IPR046341">
    <property type="entry name" value="SET_dom_sf"/>
</dbReference>
<dbReference type="Gene3D" id="1.10.220.160">
    <property type="match status" value="1"/>
</dbReference>
<evidence type="ECO:0000313" key="2">
    <source>
        <dbReference type="EMBL" id="KAJ6633770.1"/>
    </source>
</evidence>
<comment type="caution">
    <text evidence="2">The sequence shown here is derived from an EMBL/GenBank/DDBJ whole genome shotgun (WGS) entry which is preliminary data.</text>
</comment>
<keyword evidence="3" id="KW-1185">Reference proteome</keyword>
<dbReference type="GO" id="GO:0008170">
    <property type="term" value="F:N-methyltransferase activity"/>
    <property type="evidence" value="ECO:0007669"/>
    <property type="project" value="UniProtKB-ARBA"/>
</dbReference>
<dbReference type="PANTHER" id="PTHR46455:SF3">
    <property type="entry name" value="SET AND MYND DOMAIN CONTAINING, ARTHROPOD-SPECIFIC, MEMBER 9, ISOFORM A-RELATED"/>
    <property type="match status" value="1"/>
</dbReference>
<dbReference type="Gene3D" id="2.170.270.10">
    <property type="entry name" value="SET domain"/>
    <property type="match status" value="1"/>
</dbReference>
<dbReference type="SMART" id="SM00317">
    <property type="entry name" value="SET"/>
    <property type="match status" value="1"/>
</dbReference>
<evidence type="ECO:0000313" key="3">
    <source>
        <dbReference type="Proteomes" id="UP001151699"/>
    </source>
</evidence>
<dbReference type="OrthoDB" id="5945798at2759"/>
<dbReference type="CDD" id="cd20071">
    <property type="entry name" value="SET_SMYD"/>
    <property type="match status" value="1"/>
</dbReference>
<dbReference type="GO" id="GO:0008757">
    <property type="term" value="F:S-adenosylmethionine-dependent methyltransferase activity"/>
    <property type="evidence" value="ECO:0007669"/>
    <property type="project" value="UniProtKB-ARBA"/>
</dbReference>
<dbReference type="Pfam" id="PF00856">
    <property type="entry name" value="SET"/>
    <property type="match status" value="1"/>
</dbReference>
<dbReference type="EMBL" id="WJQU01001741">
    <property type="protein sequence ID" value="KAJ6633770.1"/>
    <property type="molecule type" value="Genomic_DNA"/>
</dbReference>
<evidence type="ECO:0000259" key="1">
    <source>
        <dbReference type="PROSITE" id="PS50280"/>
    </source>
</evidence>
<sequence length="466" mass="53528">MLQLDAIESLLLCHLKTEKVWPKGDKQKWTLKYSKFGGRGLFAKCDIQRGEVIFIDKSLLRGPRCYDKYLPMCVNCFKSDCTLFPCDNCCGLPVCSDECEKSTTHVDRECQYLRNLQPTCGTMWCMDLLKVVILIQSLTLCQYQKDLIAILQCHKGPRFGCDEIELLEKNVAKNVEKSDREFMLRLSRILDTNAFETAALTGGKLTSLRGLFPLGAFLNHCCVPNARHYFDKHGMMVVRAAVPIPKGEEIMLAYTDFFWPTSLRWKYLKMTKQFECSCFRCLDSTELDSTLSALKCIDEKCVGYLLPDDPLDLESFWTCHKCMKKISFLQANAIRLQIKETVKEVLRKSHKEVLSFIESELIHLVPLTNYVTLDLKFQIVSYFGRIDDLPWKDLTNEELDFKAKYCNDLILVLDRLTGGDSQKKGLENTPHFQRNDKLALSNSLRIIVHKKRTASTTIIPTGEIKN</sequence>
<dbReference type="GO" id="GO:0008276">
    <property type="term" value="F:protein methyltransferase activity"/>
    <property type="evidence" value="ECO:0007669"/>
    <property type="project" value="UniProtKB-ARBA"/>
</dbReference>
<dbReference type="AlphaFoldDB" id="A0A9Q0RVM6"/>